<keyword evidence="3" id="KW-1185">Reference proteome</keyword>
<dbReference type="OrthoDB" id="5565939at2"/>
<proteinExistence type="predicted"/>
<evidence type="ECO:0000256" key="1">
    <source>
        <dbReference type="SAM" id="MobiDB-lite"/>
    </source>
</evidence>
<evidence type="ECO:0000313" key="3">
    <source>
        <dbReference type="Proteomes" id="UP000239709"/>
    </source>
</evidence>
<keyword evidence="2" id="KW-0808">Transferase</keyword>
<gene>
    <name evidence="2" type="ORF">C6570_12200</name>
</gene>
<keyword evidence="2" id="KW-0489">Methyltransferase</keyword>
<dbReference type="EMBL" id="CP027666">
    <property type="protein sequence ID" value="AVO36128.1"/>
    <property type="molecule type" value="Genomic_DNA"/>
</dbReference>
<dbReference type="InterPro" id="IPR029063">
    <property type="entry name" value="SAM-dependent_MTases_sf"/>
</dbReference>
<dbReference type="Pfam" id="PF13489">
    <property type="entry name" value="Methyltransf_23"/>
    <property type="match status" value="1"/>
</dbReference>
<dbReference type="KEGG" id="otk:C6570_12200"/>
<evidence type="ECO:0000313" key="2">
    <source>
        <dbReference type="EMBL" id="AVO36128.1"/>
    </source>
</evidence>
<accession>A0A2S0MJQ8</accession>
<dbReference type="Gene3D" id="3.40.50.150">
    <property type="entry name" value="Vaccinia Virus protein VP39"/>
    <property type="match status" value="1"/>
</dbReference>
<dbReference type="SUPFAM" id="SSF53335">
    <property type="entry name" value="S-adenosyl-L-methionine-dependent methyltransferases"/>
    <property type="match status" value="1"/>
</dbReference>
<dbReference type="GO" id="GO:0008168">
    <property type="term" value="F:methyltransferase activity"/>
    <property type="evidence" value="ECO:0007669"/>
    <property type="project" value="UniProtKB-KW"/>
</dbReference>
<dbReference type="Proteomes" id="UP000239709">
    <property type="component" value="Chromosome"/>
</dbReference>
<organism evidence="2 3">
    <name type="scientific">Ottowia oryzae</name>
    <dbReference type="NCBI Taxonomy" id="2109914"/>
    <lineage>
        <taxon>Bacteria</taxon>
        <taxon>Pseudomonadati</taxon>
        <taxon>Pseudomonadota</taxon>
        <taxon>Betaproteobacteria</taxon>
        <taxon>Burkholderiales</taxon>
        <taxon>Comamonadaceae</taxon>
        <taxon>Ottowia</taxon>
    </lineage>
</organism>
<dbReference type="GO" id="GO:0032259">
    <property type="term" value="P:methylation"/>
    <property type="evidence" value="ECO:0007669"/>
    <property type="project" value="UniProtKB-KW"/>
</dbReference>
<protein>
    <submittedName>
        <fullName evidence="2">Methyltransferase type 11</fullName>
    </submittedName>
</protein>
<dbReference type="AlphaFoldDB" id="A0A2S0MJQ8"/>
<sequence>MGGGSTTVFDAAPARARHASRGAPAAGSAPVRALQRQLVDLASQRYRSNGRFAYHFARGKLGGDPMFIELLRLGAFSGQRGVGTRFLDLGCGQAVFASWMVAARDLADEGRWPEGWPEPPRVATVRALELMPADVARGQAGFADEPRVQVEHADICQADFGLVDVVTILDVVHYIPPDAQDGVLQRIRTALAPGGVLVMRVGDASGGWPYRLSRWADQTITLGRGHGWARLHCRPVADWSAALHALGFQVHAVPTPGGLPFANVLLIAHVPHSPAEGAA</sequence>
<feature type="region of interest" description="Disordered" evidence="1">
    <location>
        <begin position="1"/>
        <end position="28"/>
    </location>
</feature>
<dbReference type="CDD" id="cd02440">
    <property type="entry name" value="AdoMet_MTases"/>
    <property type="match status" value="1"/>
</dbReference>
<reference evidence="2 3" key="1">
    <citation type="submission" date="2018-03" db="EMBL/GenBank/DDBJ databases">
        <title>Genome sequencing of Ottowia sp.</title>
        <authorList>
            <person name="Kim S.-J."/>
            <person name="Heo J."/>
            <person name="Kwon S.-W."/>
        </authorList>
    </citation>
    <scope>NUCLEOTIDE SEQUENCE [LARGE SCALE GENOMIC DNA]</scope>
    <source>
        <strain evidence="2 3">KADR8-3</strain>
    </source>
</reference>
<name>A0A2S0MJQ8_9BURK</name>